<evidence type="ECO:0000256" key="7">
    <source>
        <dbReference type="PIRSR" id="PIRSR602401-1"/>
    </source>
</evidence>
<comment type="similarity">
    <text evidence="1 8">Belongs to the cytochrome P450 family.</text>
</comment>
<keyword evidence="2 7" id="KW-0349">Heme</keyword>
<dbReference type="PANTHER" id="PTHR24289">
    <property type="entry name" value="STEROID 17-ALPHA-HYDROXYLASE/17,20 LYASE"/>
    <property type="match status" value="1"/>
</dbReference>
<keyword evidence="3 7" id="KW-0479">Metal-binding</keyword>
<dbReference type="EMBL" id="CAJPVJ010018986">
    <property type="protein sequence ID" value="CAG2177149.1"/>
    <property type="molecule type" value="Genomic_DNA"/>
</dbReference>
<evidence type="ECO:0000256" key="6">
    <source>
        <dbReference type="ARBA" id="ARBA00023033"/>
    </source>
</evidence>
<evidence type="ECO:0000313" key="9">
    <source>
        <dbReference type="EMBL" id="CAD7660011.1"/>
    </source>
</evidence>
<organism evidence="9">
    <name type="scientific">Oppiella nova</name>
    <dbReference type="NCBI Taxonomy" id="334625"/>
    <lineage>
        <taxon>Eukaryota</taxon>
        <taxon>Metazoa</taxon>
        <taxon>Ecdysozoa</taxon>
        <taxon>Arthropoda</taxon>
        <taxon>Chelicerata</taxon>
        <taxon>Arachnida</taxon>
        <taxon>Acari</taxon>
        <taxon>Acariformes</taxon>
        <taxon>Sarcoptiformes</taxon>
        <taxon>Oribatida</taxon>
        <taxon>Brachypylina</taxon>
        <taxon>Oppioidea</taxon>
        <taxon>Oppiidae</taxon>
        <taxon>Oppiella</taxon>
    </lineage>
</organism>
<dbReference type="PRINTS" id="PR00385">
    <property type="entry name" value="P450"/>
</dbReference>
<evidence type="ECO:0000256" key="2">
    <source>
        <dbReference type="ARBA" id="ARBA00022617"/>
    </source>
</evidence>
<keyword evidence="5 7" id="KW-0408">Iron</keyword>
<dbReference type="PRINTS" id="PR00463">
    <property type="entry name" value="EP450I"/>
</dbReference>
<dbReference type="GO" id="GO:0042448">
    <property type="term" value="P:progesterone metabolic process"/>
    <property type="evidence" value="ECO:0007669"/>
    <property type="project" value="TreeGrafter"/>
</dbReference>
<evidence type="ECO:0000313" key="10">
    <source>
        <dbReference type="Proteomes" id="UP000728032"/>
    </source>
</evidence>
<evidence type="ECO:0000256" key="4">
    <source>
        <dbReference type="ARBA" id="ARBA00023002"/>
    </source>
</evidence>
<evidence type="ECO:0000256" key="1">
    <source>
        <dbReference type="ARBA" id="ARBA00010617"/>
    </source>
</evidence>
<dbReference type="InterPro" id="IPR017972">
    <property type="entry name" value="Cyt_P450_CS"/>
</dbReference>
<evidence type="ECO:0000256" key="5">
    <source>
        <dbReference type="ARBA" id="ARBA00023004"/>
    </source>
</evidence>
<feature type="non-terminal residue" evidence="9">
    <location>
        <position position="320"/>
    </location>
</feature>
<gene>
    <name evidence="9" type="ORF">ONB1V03_LOCUS16582</name>
</gene>
<dbReference type="OrthoDB" id="6476904at2759"/>
<keyword evidence="4 8" id="KW-0560">Oxidoreductase</keyword>
<dbReference type="PROSITE" id="PS00086">
    <property type="entry name" value="CYTOCHROME_P450"/>
    <property type="match status" value="1"/>
</dbReference>
<evidence type="ECO:0000256" key="3">
    <source>
        <dbReference type="ARBA" id="ARBA00022723"/>
    </source>
</evidence>
<accession>A0A7R9MGV4</accession>
<dbReference type="Gene3D" id="1.10.630.10">
    <property type="entry name" value="Cytochrome P450"/>
    <property type="match status" value="1"/>
</dbReference>
<protein>
    <recommendedName>
        <fullName evidence="11">Cytochrome P450</fullName>
    </recommendedName>
</protein>
<evidence type="ECO:0000256" key="8">
    <source>
        <dbReference type="RuleBase" id="RU000461"/>
    </source>
</evidence>
<dbReference type="InterPro" id="IPR001128">
    <property type="entry name" value="Cyt_P450"/>
</dbReference>
<name>A0A7R9MGV4_9ACAR</name>
<dbReference type="GO" id="GO:0020037">
    <property type="term" value="F:heme binding"/>
    <property type="evidence" value="ECO:0007669"/>
    <property type="project" value="InterPro"/>
</dbReference>
<dbReference type="PANTHER" id="PTHR24289:SF1">
    <property type="entry name" value="STEROID 17-ALPHA-HYDROXYLASE_17,20 LYASE"/>
    <property type="match status" value="1"/>
</dbReference>
<reference evidence="9" key="1">
    <citation type="submission" date="2020-11" db="EMBL/GenBank/DDBJ databases">
        <authorList>
            <person name="Tran Van P."/>
        </authorList>
    </citation>
    <scope>NUCLEOTIDE SEQUENCE</scope>
</reference>
<dbReference type="Proteomes" id="UP000728032">
    <property type="component" value="Unassembled WGS sequence"/>
</dbReference>
<dbReference type="AlphaFoldDB" id="A0A7R9MGV4"/>
<dbReference type="GO" id="GO:0004508">
    <property type="term" value="F:steroid 17-alpha-monooxygenase activity"/>
    <property type="evidence" value="ECO:0007669"/>
    <property type="project" value="TreeGrafter"/>
</dbReference>
<dbReference type="GO" id="GO:0005506">
    <property type="term" value="F:iron ion binding"/>
    <property type="evidence" value="ECO:0007669"/>
    <property type="project" value="InterPro"/>
</dbReference>
<dbReference type="InterPro" id="IPR002401">
    <property type="entry name" value="Cyt_P450_E_grp-I"/>
</dbReference>
<dbReference type="Pfam" id="PF00067">
    <property type="entry name" value="p450"/>
    <property type="match status" value="1"/>
</dbReference>
<proteinExistence type="inferred from homology"/>
<dbReference type="SUPFAM" id="SSF48264">
    <property type="entry name" value="Cytochrome P450"/>
    <property type="match status" value="1"/>
</dbReference>
<sequence>MSIAFGRIFTSKDPEYRRLHDITNVFFQLGDKLALIEFVPILRVPLFQYVNRFRQNTENYKSFIRDNFGTHLDTYTPGVIRDFSDALIAAKLETIDGNHESAQYLTDRNIALALWDVFVTATDDTQFTYNWMILLLANCPHIQQTVRQEIDDKIGDRLAIHEDLNECHYINAFISEALRYRNANPLGVPHKTLEDTDIDGISIPANTTVVCHQFSILNDPDYWSEPHVFKPERFLSDGHYVPTRAPHYVPFGVGRRKCLGDRLAINELFLVLVAFMQSTHDYDISLATGPGTADLQPDPQQVVLFCTPKPFEIVLNYRKQ</sequence>
<evidence type="ECO:0008006" key="11">
    <source>
        <dbReference type="Google" id="ProtNLM"/>
    </source>
</evidence>
<dbReference type="GO" id="GO:0042446">
    <property type="term" value="P:hormone biosynthetic process"/>
    <property type="evidence" value="ECO:0007669"/>
    <property type="project" value="TreeGrafter"/>
</dbReference>
<dbReference type="EMBL" id="OC933811">
    <property type="protein sequence ID" value="CAD7660011.1"/>
    <property type="molecule type" value="Genomic_DNA"/>
</dbReference>
<keyword evidence="10" id="KW-1185">Reference proteome</keyword>
<keyword evidence="6 8" id="KW-0503">Monooxygenase</keyword>
<comment type="cofactor">
    <cofactor evidence="7">
        <name>heme</name>
        <dbReference type="ChEBI" id="CHEBI:30413"/>
    </cofactor>
</comment>
<dbReference type="InterPro" id="IPR036396">
    <property type="entry name" value="Cyt_P450_sf"/>
</dbReference>
<feature type="binding site" description="axial binding residue" evidence="7">
    <location>
        <position position="258"/>
    </location>
    <ligand>
        <name>heme</name>
        <dbReference type="ChEBI" id="CHEBI:30413"/>
    </ligand>
    <ligandPart>
        <name>Fe</name>
        <dbReference type="ChEBI" id="CHEBI:18248"/>
    </ligandPart>
</feature>